<feature type="compositionally biased region" description="Basic and acidic residues" evidence="1">
    <location>
        <begin position="105"/>
        <end position="117"/>
    </location>
</feature>
<reference evidence="2 3" key="1">
    <citation type="journal article" date="2019" name="Nat. Commun.">
        <title>A new type of DNA phosphorothioation-based antiviral system in archaea.</title>
        <authorList>
            <person name="Xiong L."/>
            <person name="Liu S."/>
            <person name="Chen S."/>
            <person name="Xiao Y."/>
            <person name="Zhu B."/>
            <person name="Gao Y."/>
            <person name="Zhang Y."/>
            <person name="Chen B."/>
            <person name="Luo J."/>
            <person name="Deng Z."/>
            <person name="Chen X."/>
            <person name="Wang L."/>
            <person name="Chen S."/>
        </authorList>
    </citation>
    <scope>NUCLEOTIDE SEQUENCE [LARGE SCALE GENOMIC DNA]</scope>
    <source>
        <strain evidence="2 3">CBA1105</strain>
    </source>
</reference>
<dbReference type="AlphaFoldDB" id="A0A4D6HAS9"/>
<sequence length="117" mass="12674">MSTETEAGFEARIRNGRTILTITGERNVAVIVQSRSGERIYLPPEDVVGQDKSDLSNGPYQPGLSGQDSDDEEVDSTSGRTETPYDRSGGLGMGRSGRLSGSRIVHHEPATDVRLLR</sequence>
<protein>
    <submittedName>
        <fullName evidence="2">Uncharacterized protein</fullName>
    </submittedName>
</protein>
<evidence type="ECO:0000313" key="3">
    <source>
        <dbReference type="Proteomes" id="UP000296706"/>
    </source>
</evidence>
<accession>A0A4D6HAS9</accession>
<keyword evidence="3" id="KW-1185">Reference proteome</keyword>
<dbReference type="GeneID" id="39846393"/>
<dbReference type="KEGG" id="hsn:DV733_00955"/>
<dbReference type="RefSeq" id="WP_049993321.1">
    <property type="nucleotide sequence ID" value="NZ_CP031310.1"/>
</dbReference>
<dbReference type="OrthoDB" id="336477at2157"/>
<gene>
    <name evidence="2" type="ORF">DV733_00955</name>
</gene>
<dbReference type="Proteomes" id="UP000296706">
    <property type="component" value="Chromosome"/>
</dbReference>
<feature type="region of interest" description="Disordered" evidence="1">
    <location>
        <begin position="42"/>
        <end position="117"/>
    </location>
</feature>
<dbReference type="InterPro" id="IPR055932">
    <property type="entry name" value="DUF7510"/>
</dbReference>
<proteinExistence type="predicted"/>
<dbReference type="EMBL" id="CP031310">
    <property type="protein sequence ID" value="QCC49877.1"/>
    <property type="molecule type" value="Genomic_DNA"/>
</dbReference>
<evidence type="ECO:0000313" key="2">
    <source>
        <dbReference type="EMBL" id="QCC49877.1"/>
    </source>
</evidence>
<dbReference type="Pfam" id="PF24350">
    <property type="entry name" value="DUF7510"/>
    <property type="match status" value="1"/>
</dbReference>
<evidence type="ECO:0000256" key="1">
    <source>
        <dbReference type="SAM" id="MobiDB-lite"/>
    </source>
</evidence>
<feature type="compositionally biased region" description="Polar residues" evidence="1">
    <location>
        <begin position="55"/>
        <end position="67"/>
    </location>
</feature>
<organism evidence="2 3">
    <name type="scientific">Halapricum salinum</name>
    <dbReference type="NCBI Taxonomy" id="1457250"/>
    <lineage>
        <taxon>Archaea</taxon>
        <taxon>Methanobacteriati</taxon>
        <taxon>Methanobacteriota</taxon>
        <taxon>Stenosarchaea group</taxon>
        <taxon>Halobacteria</taxon>
        <taxon>Halobacteriales</taxon>
        <taxon>Haloarculaceae</taxon>
        <taxon>Halapricum</taxon>
    </lineage>
</organism>
<name>A0A4D6HAS9_9EURY</name>